<dbReference type="AlphaFoldDB" id="A0A1T3P381"/>
<dbReference type="OrthoDB" id="4350823at2"/>
<comment type="caution">
    <text evidence="2">The sequence shown here is derived from an EMBL/GenBank/DDBJ whole genome shotgun (WGS) entry which is preliminary data.</text>
</comment>
<name>A0A1T3P381_9ACTN</name>
<evidence type="ECO:0008006" key="4">
    <source>
        <dbReference type="Google" id="ProtNLM"/>
    </source>
</evidence>
<dbReference type="InterPro" id="IPR005531">
    <property type="entry name" value="Asp23"/>
</dbReference>
<dbReference type="Proteomes" id="UP000190037">
    <property type="component" value="Unassembled WGS sequence"/>
</dbReference>
<evidence type="ECO:0000313" key="3">
    <source>
        <dbReference type="Proteomes" id="UP000190037"/>
    </source>
</evidence>
<dbReference type="EMBL" id="MWQN01000001">
    <property type="protein sequence ID" value="OPC83421.1"/>
    <property type="molecule type" value="Genomic_DNA"/>
</dbReference>
<proteinExistence type="inferred from homology"/>
<organism evidence="2 3">
    <name type="scientific">Embleya scabrispora</name>
    <dbReference type="NCBI Taxonomy" id="159449"/>
    <lineage>
        <taxon>Bacteria</taxon>
        <taxon>Bacillati</taxon>
        <taxon>Actinomycetota</taxon>
        <taxon>Actinomycetes</taxon>
        <taxon>Kitasatosporales</taxon>
        <taxon>Streptomycetaceae</taxon>
        <taxon>Embleya</taxon>
    </lineage>
</organism>
<dbReference type="Pfam" id="PF03780">
    <property type="entry name" value="Asp23"/>
    <property type="match status" value="1"/>
</dbReference>
<evidence type="ECO:0000313" key="2">
    <source>
        <dbReference type="EMBL" id="OPC83421.1"/>
    </source>
</evidence>
<gene>
    <name evidence="2" type="ORF">B4N89_22965</name>
</gene>
<sequence>MRQPAQRASSREMSVLARTTAGGAALAVPGVVDLQPGLLDAVAQVSGGLLPGRVPGVTTRVLDGVLHVDVQFRAAADHRVLDVARAVRTAVTAEVRERTGHQRVVVHVLVTDAGV</sequence>
<dbReference type="RefSeq" id="WP_078977712.1">
    <property type="nucleotide sequence ID" value="NZ_MWQN01000001.1"/>
</dbReference>
<dbReference type="STRING" id="159449.B4N89_22965"/>
<accession>A0A1T3P381</accession>
<comment type="similarity">
    <text evidence="1">Belongs to the asp23 family.</text>
</comment>
<protein>
    <recommendedName>
        <fullName evidence="4">Asp23/Gls24 family envelope stress response protein</fullName>
    </recommendedName>
</protein>
<reference evidence="2 3" key="1">
    <citation type="submission" date="2017-03" db="EMBL/GenBank/DDBJ databases">
        <title>Draft genome sequence of Streptomyces scabrisporus NF3, endophyte isolated from Amphipterygium adstringens.</title>
        <authorList>
            <person name="Vazquez M."/>
            <person name="Ceapa C.D."/>
            <person name="Rodriguez Luna D."/>
            <person name="Sanchez Esquivel S."/>
        </authorList>
    </citation>
    <scope>NUCLEOTIDE SEQUENCE [LARGE SCALE GENOMIC DNA]</scope>
    <source>
        <strain evidence="2 3">NF3</strain>
    </source>
</reference>
<keyword evidence="3" id="KW-1185">Reference proteome</keyword>
<evidence type="ECO:0000256" key="1">
    <source>
        <dbReference type="ARBA" id="ARBA00005721"/>
    </source>
</evidence>